<reference evidence="4 5" key="1">
    <citation type="journal article" date="2015" name="Plant Cell">
        <title>Oil accumulation by the oleaginous diatom Fistulifera solaris as revealed by the genome and transcriptome.</title>
        <authorList>
            <person name="Tanaka T."/>
            <person name="Maeda Y."/>
            <person name="Veluchamy A."/>
            <person name="Tanaka M."/>
            <person name="Abida H."/>
            <person name="Marechal E."/>
            <person name="Bowler C."/>
            <person name="Muto M."/>
            <person name="Sunaga Y."/>
            <person name="Tanaka M."/>
            <person name="Yoshino T."/>
            <person name="Taniguchi T."/>
            <person name="Fukuda Y."/>
            <person name="Nemoto M."/>
            <person name="Matsumoto M."/>
            <person name="Wong P.S."/>
            <person name="Aburatani S."/>
            <person name="Fujibuchi W."/>
        </authorList>
    </citation>
    <scope>NUCLEOTIDE SEQUENCE [LARGE SCALE GENOMIC DNA]</scope>
    <source>
        <strain evidence="4 5">JPCC DA0580</strain>
    </source>
</reference>
<dbReference type="Gene3D" id="2.60.40.150">
    <property type="entry name" value="C2 domain"/>
    <property type="match status" value="2"/>
</dbReference>
<dbReference type="GO" id="GO:0005886">
    <property type="term" value="C:plasma membrane"/>
    <property type="evidence" value="ECO:0007669"/>
    <property type="project" value="TreeGrafter"/>
</dbReference>
<gene>
    <name evidence="4" type="ORF">FisN_10Hh286</name>
</gene>
<dbReference type="CDD" id="cd04048">
    <property type="entry name" value="C2A_Copine"/>
    <property type="match status" value="1"/>
</dbReference>
<dbReference type="Pfam" id="PF07002">
    <property type="entry name" value="Copine"/>
    <property type="match status" value="1"/>
</dbReference>
<dbReference type="InterPro" id="IPR000008">
    <property type="entry name" value="C2_dom"/>
</dbReference>
<dbReference type="SUPFAM" id="SSF53300">
    <property type="entry name" value="vWA-like"/>
    <property type="match status" value="1"/>
</dbReference>
<dbReference type="InterPro" id="IPR045052">
    <property type="entry name" value="Copine"/>
</dbReference>
<dbReference type="PANTHER" id="PTHR10857:SF106">
    <property type="entry name" value="C2 DOMAIN-CONTAINING PROTEIN"/>
    <property type="match status" value="1"/>
</dbReference>
<evidence type="ECO:0000259" key="3">
    <source>
        <dbReference type="PROSITE" id="PS50004"/>
    </source>
</evidence>
<organism evidence="4 5">
    <name type="scientific">Fistulifera solaris</name>
    <name type="common">Oleaginous diatom</name>
    <dbReference type="NCBI Taxonomy" id="1519565"/>
    <lineage>
        <taxon>Eukaryota</taxon>
        <taxon>Sar</taxon>
        <taxon>Stramenopiles</taxon>
        <taxon>Ochrophyta</taxon>
        <taxon>Bacillariophyta</taxon>
        <taxon>Bacillariophyceae</taxon>
        <taxon>Bacillariophycidae</taxon>
        <taxon>Naviculales</taxon>
        <taxon>Naviculaceae</taxon>
        <taxon>Fistulifera</taxon>
    </lineage>
</organism>
<dbReference type="PANTHER" id="PTHR10857">
    <property type="entry name" value="COPINE"/>
    <property type="match status" value="1"/>
</dbReference>
<dbReference type="Proteomes" id="UP000198406">
    <property type="component" value="Unassembled WGS sequence"/>
</dbReference>
<proteinExistence type="inferred from homology"/>
<evidence type="ECO:0000256" key="1">
    <source>
        <dbReference type="ARBA" id="ARBA00009048"/>
    </source>
</evidence>
<dbReference type="PROSITE" id="PS50004">
    <property type="entry name" value="C2"/>
    <property type="match status" value="2"/>
</dbReference>
<dbReference type="InterPro" id="IPR036465">
    <property type="entry name" value="vWFA_dom_sf"/>
</dbReference>
<name>A0A1Z5JWU3_FISSO</name>
<feature type="domain" description="C2" evidence="3">
    <location>
        <begin position="27"/>
        <end position="174"/>
    </location>
</feature>
<dbReference type="InterPro" id="IPR035892">
    <property type="entry name" value="C2_domain_sf"/>
</dbReference>
<comment type="similarity">
    <text evidence="1">Belongs to the copine family.</text>
</comment>
<dbReference type="OrthoDB" id="36825at2759"/>
<keyword evidence="5" id="KW-1185">Reference proteome</keyword>
<comment type="caution">
    <text evidence="4">The sequence shown here is derived from an EMBL/GenBank/DDBJ whole genome shotgun (WGS) entry which is preliminary data.</text>
</comment>
<dbReference type="InterPro" id="IPR010734">
    <property type="entry name" value="Copine_C"/>
</dbReference>
<dbReference type="AlphaFoldDB" id="A0A1Z5JWU3"/>
<dbReference type="Pfam" id="PF00168">
    <property type="entry name" value="C2"/>
    <property type="match status" value="2"/>
</dbReference>
<evidence type="ECO:0000256" key="2">
    <source>
        <dbReference type="SAM" id="MobiDB-lite"/>
    </source>
</evidence>
<evidence type="ECO:0000313" key="5">
    <source>
        <dbReference type="Proteomes" id="UP000198406"/>
    </source>
</evidence>
<dbReference type="InterPro" id="IPR037768">
    <property type="entry name" value="C2B_Copine"/>
</dbReference>
<evidence type="ECO:0000313" key="4">
    <source>
        <dbReference type="EMBL" id="GAX18515.1"/>
    </source>
</evidence>
<dbReference type="SUPFAM" id="SSF49562">
    <property type="entry name" value="C2 domain (Calcium/lipid-binding domain, CaLB)"/>
    <property type="match status" value="2"/>
</dbReference>
<dbReference type="GO" id="GO:0071277">
    <property type="term" value="P:cellular response to calcium ion"/>
    <property type="evidence" value="ECO:0007669"/>
    <property type="project" value="TreeGrafter"/>
</dbReference>
<feature type="domain" description="C2" evidence="3">
    <location>
        <begin position="209"/>
        <end position="339"/>
    </location>
</feature>
<dbReference type="EMBL" id="BDSP01000131">
    <property type="protein sequence ID" value="GAX18515.1"/>
    <property type="molecule type" value="Genomic_DNA"/>
</dbReference>
<protein>
    <recommendedName>
        <fullName evidence="3">C2 domain-containing protein</fullName>
    </recommendedName>
</protein>
<dbReference type="CDD" id="cd04047">
    <property type="entry name" value="C2B_Copine"/>
    <property type="match status" value="1"/>
</dbReference>
<sequence length="667" mass="75282">MLPQKVINQMMLNPMMKLKQSKGQGGRRGKLKRQNSRLAWDSRITAPSIKLDLVIECRRLPKKDSFSQANAFCGVWEVPPGFRSEGAKGVSRLPARQEKEIGRTEVVRENKNPKFSTTFRLEYRFNIEQTYVVRVYDEDLRYASDLKEHDFIGGYVFTLGELLGANGCSIARPLEKGNAFLILTGVEILETREVLEFRFSGQGLGLLERKNKVQDVLKQIDKVHLAKNALKTIDKVNVAKTMLDSIDHFDPYFTLEKLNTEDQTWKVIWKSEVMKDDQDPCWNVARLPLQLLCGDDPTTPLKITIWDWNRFTPDELAGFVETSVDELVHKAKRGIPMFDVMFEKRKILGGTKLKKAGCLKVLKGAIVEIPSMMQYVSGGCKMDLIFAVDCSFGNGEDMREENNYHFHTHTWLNDYQAAILKIASIYESFHTVNPFTLWGYGGLINGAHQPYFIMGENLATSDAVVQAYDIFFAPDNPYFTLGPRAEMRHVVQAAMYRAIRSNQQHHCYTTLVILSTGEISDLQQTIDSVCSSAEDAPLSIVIIGVGGKSFKNIEKLMGDESGKLRHSNGVPVALDVVQFVVFNDYHGSASRCAAAALRDVPEQFVQHFLNAGVKPKPPQAMPDFEELVSKSVKQMKKLRDSGKKSKKKKVVEKQEDEGDDDKSMEAL</sequence>
<dbReference type="SMART" id="SM00239">
    <property type="entry name" value="C2"/>
    <property type="match status" value="2"/>
</dbReference>
<dbReference type="GO" id="GO:0005544">
    <property type="term" value="F:calcium-dependent phospholipid binding"/>
    <property type="evidence" value="ECO:0007669"/>
    <property type="project" value="InterPro"/>
</dbReference>
<accession>A0A1Z5JWU3</accession>
<feature type="region of interest" description="Disordered" evidence="2">
    <location>
        <begin position="635"/>
        <end position="667"/>
    </location>
</feature>
<dbReference type="InParanoid" id="A0A1Z5JWU3"/>